<protein>
    <submittedName>
        <fullName evidence="3">Two-component sensor histidine kinase</fullName>
    </submittedName>
</protein>
<dbReference type="Gene3D" id="6.10.340.10">
    <property type="match status" value="1"/>
</dbReference>
<accession>K1TXQ9</accession>
<name>K1TXQ9_9ZZZZ</name>
<dbReference type="AlphaFoldDB" id="K1TXQ9"/>
<dbReference type="GO" id="GO:0016020">
    <property type="term" value="C:membrane"/>
    <property type="evidence" value="ECO:0007669"/>
    <property type="project" value="InterPro"/>
</dbReference>
<dbReference type="Pfam" id="PF06580">
    <property type="entry name" value="His_kinase"/>
    <property type="match status" value="1"/>
</dbReference>
<comment type="caution">
    <text evidence="3">The sequence shown here is derived from an EMBL/GenBank/DDBJ whole genome shotgun (WGS) entry which is preliminary data.</text>
</comment>
<keyword evidence="3" id="KW-0808">Transferase</keyword>
<evidence type="ECO:0000256" key="1">
    <source>
        <dbReference type="SAM" id="Phobius"/>
    </source>
</evidence>
<evidence type="ECO:0000313" key="3">
    <source>
        <dbReference type="EMBL" id="EKC74668.1"/>
    </source>
</evidence>
<reference evidence="3" key="1">
    <citation type="journal article" date="2013" name="Environ. Microbiol.">
        <title>Microbiota from the distal guts of lean and obese adolescents exhibit partial functional redundancy besides clear differences in community structure.</title>
        <authorList>
            <person name="Ferrer M."/>
            <person name="Ruiz A."/>
            <person name="Lanza F."/>
            <person name="Haange S.B."/>
            <person name="Oberbach A."/>
            <person name="Till H."/>
            <person name="Bargiela R."/>
            <person name="Campoy C."/>
            <person name="Segura M.T."/>
            <person name="Richter M."/>
            <person name="von Bergen M."/>
            <person name="Seifert J."/>
            <person name="Suarez A."/>
        </authorList>
    </citation>
    <scope>NUCLEOTIDE SEQUENCE</scope>
</reference>
<dbReference type="InterPro" id="IPR010559">
    <property type="entry name" value="Sig_transdc_His_kin_internal"/>
</dbReference>
<gene>
    <name evidence="3" type="ORF">LEA_05630</name>
</gene>
<organism evidence="3">
    <name type="scientific">human gut metagenome</name>
    <dbReference type="NCBI Taxonomy" id="408170"/>
    <lineage>
        <taxon>unclassified sequences</taxon>
        <taxon>metagenomes</taxon>
        <taxon>organismal metagenomes</taxon>
    </lineage>
</organism>
<keyword evidence="1" id="KW-0812">Transmembrane</keyword>
<dbReference type="InterPro" id="IPR050640">
    <property type="entry name" value="Bact_2-comp_sensor_kinase"/>
</dbReference>
<dbReference type="EMBL" id="AJWY01003668">
    <property type="protein sequence ID" value="EKC74668.1"/>
    <property type="molecule type" value="Genomic_DNA"/>
</dbReference>
<feature type="transmembrane region" description="Helical" evidence="1">
    <location>
        <begin position="97"/>
        <end position="119"/>
    </location>
</feature>
<sequence>MIINVNLGDLVTEMSKISNEYKGSYWIIYEKDQLLFSSPELDTEEVQKINDKIKSYAVVTLNGRKYFAIRGTMDINEWNYLHLISYDEVAKSQQMTAFLYVLILFCGFLCSILIVHLIVRKITRHFDLLLYRMQRFGEDSTVLAEIPYDYNDRTDEIGILHRQFTHMAERIQTLVVENYRQQLLAKDAQLKSLESQMNPHFLYNTLDAINWRAKANRRVGNITDCRLPGSFSADDARTKKNALTL</sequence>
<keyword evidence="1" id="KW-0472">Membrane</keyword>
<dbReference type="GO" id="GO:0000155">
    <property type="term" value="F:phosphorelay sensor kinase activity"/>
    <property type="evidence" value="ECO:0007669"/>
    <property type="project" value="InterPro"/>
</dbReference>
<proteinExistence type="predicted"/>
<keyword evidence="1" id="KW-1133">Transmembrane helix</keyword>
<dbReference type="PANTHER" id="PTHR34220">
    <property type="entry name" value="SENSOR HISTIDINE KINASE YPDA"/>
    <property type="match status" value="1"/>
</dbReference>
<dbReference type="PANTHER" id="PTHR34220:SF7">
    <property type="entry name" value="SENSOR HISTIDINE KINASE YPDA"/>
    <property type="match status" value="1"/>
</dbReference>
<evidence type="ECO:0000259" key="2">
    <source>
        <dbReference type="Pfam" id="PF06580"/>
    </source>
</evidence>
<keyword evidence="3" id="KW-0418">Kinase</keyword>
<feature type="domain" description="Signal transduction histidine kinase internal region" evidence="2">
    <location>
        <begin position="188"/>
        <end position="215"/>
    </location>
</feature>